<reference evidence="5 6" key="1">
    <citation type="submission" date="2019-03" db="EMBL/GenBank/DDBJ databases">
        <title>Genomic Encyclopedia of Archaeal and Bacterial Type Strains, Phase II (KMG-II): from individual species to whole genera.</title>
        <authorList>
            <person name="Goeker M."/>
        </authorList>
    </citation>
    <scope>NUCLEOTIDE SEQUENCE [LARGE SCALE GENOMIC DNA]</scope>
    <source>
        <strain evidence="5 6">DSM 15388</strain>
    </source>
</reference>
<evidence type="ECO:0000313" key="5">
    <source>
        <dbReference type="EMBL" id="TCS43730.1"/>
    </source>
</evidence>
<gene>
    <name evidence="5" type="ORF">BCF53_10172</name>
</gene>
<dbReference type="EC" id="3.1.3.18" evidence="4"/>
<dbReference type="InterPro" id="IPR006439">
    <property type="entry name" value="HAD-SF_hydro_IA"/>
</dbReference>
<comment type="caution">
    <text evidence="5">The sequence shown here is derived from an EMBL/GenBank/DDBJ whole genome shotgun (WGS) entry which is preliminary data.</text>
</comment>
<evidence type="ECO:0000313" key="6">
    <source>
        <dbReference type="Proteomes" id="UP000295793"/>
    </source>
</evidence>
<dbReference type="InterPro" id="IPR041492">
    <property type="entry name" value="HAD_2"/>
</dbReference>
<comment type="catalytic activity">
    <reaction evidence="1">
        <text>2-phosphoglycolate + H2O = glycolate + phosphate</text>
        <dbReference type="Rhea" id="RHEA:14369"/>
        <dbReference type="ChEBI" id="CHEBI:15377"/>
        <dbReference type="ChEBI" id="CHEBI:29805"/>
        <dbReference type="ChEBI" id="CHEBI:43474"/>
        <dbReference type="ChEBI" id="CHEBI:58033"/>
        <dbReference type="EC" id="3.1.3.18"/>
    </reaction>
</comment>
<dbReference type="PANTHER" id="PTHR43434:SF1">
    <property type="entry name" value="PHOSPHOGLYCOLATE PHOSPHATASE"/>
    <property type="match status" value="1"/>
</dbReference>
<name>A0A4R3IAX2_9GAMM</name>
<evidence type="ECO:0000256" key="2">
    <source>
        <dbReference type="ARBA" id="ARBA00004818"/>
    </source>
</evidence>
<dbReference type="SFLD" id="SFLDS00003">
    <property type="entry name" value="Haloacid_Dehalogenase"/>
    <property type="match status" value="1"/>
</dbReference>
<dbReference type="CDD" id="cd07505">
    <property type="entry name" value="HAD_BPGM-like"/>
    <property type="match status" value="1"/>
</dbReference>
<keyword evidence="5" id="KW-0378">Hydrolase</keyword>
<protein>
    <recommendedName>
        <fullName evidence="4">phosphoglycolate phosphatase</fullName>
        <ecNumber evidence="4">3.1.3.18</ecNumber>
    </recommendedName>
</protein>
<proteinExistence type="inferred from homology"/>
<dbReference type="GO" id="GO:0005829">
    <property type="term" value="C:cytosol"/>
    <property type="evidence" value="ECO:0007669"/>
    <property type="project" value="TreeGrafter"/>
</dbReference>
<organism evidence="5 6">
    <name type="scientific">Reinekea marinisedimentorum</name>
    <dbReference type="NCBI Taxonomy" id="230495"/>
    <lineage>
        <taxon>Bacteria</taxon>
        <taxon>Pseudomonadati</taxon>
        <taxon>Pseudomonadota</taxon>
        <taxon>Gammaproteobacteria</taxon>
        <taxon>Oceanospirillales</taxon>
        <taxon>Saccharospirillaceae</taxon>
        <taxon>Reinekea</taxon>
    </lineage>
</organism>
<dbReference type="Pfam" id="PF13419">
    <property type="entry name" value="HAD_2"/>
    <property type="match status" value="1"/>
</dbReference>
<evidence type="ECO:0000256" key="3">
    <source>
        <dbReference type="ARBA" id="ARBA00006171"/>
    </source>
</evidence>
<dbReference type="RefSeq" id="WP_132698724.1">
    <property type="nucleotide sequence ID" value="NZ_SLZR01000001.1"/>
</dbReference>
<evidence type="ECO:0000256" key="1">
    <source>
        <dbReference type="ARBA" id="ARBA00000830"/>
    </source>
</evidence>
<accession>A0A4R3IAX2</accession>
<comment type="similarity">
    <text evidence="3">Belongs to the HAD-like hydrolase superfamily. CbbY/CbbZ/Gph/YieH family.</text>
</comment>
<dbReference type="GO" id="GO:0006281">
    <property type="term" value="P:DNA repair"/>
    <property type="evidence" value="ECO:0007669"/>
    <property type="project" value="TreeGrafter"/>
</dbReference>
<dbReference type="Gene3D" id="1.10.150.240">
    <property type="entry name" value="Putative phosphatase, domain 2"/>
    <property type="match status" value="1"/>
</dbReference>
<sequence length="216" mass="24895">MITHILFDHDGVLVDTEKWFFEATREALLRLNIMMTFDDYKQHLVNGYSNWAVAQANGVFEQEIEAAKAWRNKRYQHYLQQEDIDIPGVVEVLNKLSRHFQMAVVTTSRRSDFSLIHQHRNLLGSMTFVLCREDYVKAKPDAEPYLAALKKFAIAPENAVVVEDSKRGLAAAEAAGIKTIRVHNEFVAHQRARSDYQISALQELPELLKRVQQKSR</sequence>
<dbReference type="PANTHER" id="PTHR43434">
    <property type="entry name" value="PHOSPHOGLYCOLATE PHOSPHATASE"/>
    <property type="match status" value="1"/>
</dbReference>
<dbReference type="Proteomes" id="UP000295793">
    <property type="component" value="Unassembled WGS sequence"/>
</dbReference>
<dbReference type="InterPro" id="IPR050155">
    <property type="entry name" value="HAD-like_hydrolase_sf"/>
</dbReference>
<dbReference type="OrthoDB" id="9776368at2"/>
<dbReference type="Gene3D" id="3.40.50.1000">
    <property type="entry name" value="HAD superfamily/HAD-like"/>
    <property type="match status" value="1"/>
</dbReference>
<dbReference type="NCBIfam" id="TIGR01509">
    <property type="entry name" value="HAD-SF-IA-v3"/>
    <property type="match status" value="1"/>
</dbReference>
<dbReference type="InterPro" id="IPR036412">
    <property type="entry name" value="HAD-like_sf"/>
</dbReference>
<dbReference type="AlphaFoldDB" id="A0A4R3IAX2"/>
<dbReference type="GO" id="GO:0008967">
    <property type="term" value="F:phosphoglycolate phosphatase activity"/>
    <property type="evidence" value="ECO:0007669"/>
    <property type="project" value="UniProtKB-EC"/>
</dbReference>
<dbReference type="InterPro" id="IPR023198">
    <property type="entry name" value="PGP-like_dom2"/>
</dbReference>
<evidence type="ECO:0000256" key="4">
    <source>
        <dbReference type="ARBA" id="ARBA00013078"/>
    </source>
</evidence>
<dbReference type="EMBL" id="SLZR01000001">
    <property type="protein sequence ID" value="TCS43730.1"/>
    <property type="molecule type" value="Genomic_DNA"/>
</dbReference>
<dbReference type="InterPro" id="IPR023214">
    <property type="entry name" value="HAD_sf"/>
</dbReference>
<dbReference type="SFLD" id="SFLDG01135">
    <property type="entry name" value="C1.5.6:_HAD__Beta-PGM__Phospha"/>
    <property type="match status" value="1"/>
</dbReference>
<dbReference type="SFLD" id="SFLDG01129">
    <property type="entry name" value="C1.5:_HAD__Beta-PGM__Phosphata"/>
    <property type="match status" value="1"/>
</dbReference>
<comment type="pathway">
    <text evidence="2">Organic acid metabolism; glycolate biosynthesis; glycolate from 2-phosphoglycolate: step 1/1.</text>
</comment>
<dbReference type="SUPFAM" id="SSF56784">
    <property type="entry name" value="HAD-like"/>
    <property type="match status" value="1"/>
</dbReference>
<keyword evidence="6" id="KW-1185">Reference proteome</keyword>